<keyword evidence="3" id="KW-1185">Reference proteome</keyword>
<evidence type="ECO:0000313" key="3">
    <source>
        <dbReference type="Proteomes" id="UP000737171"/>
    </source>
</evidence>
<feature type="compositionally biased region" description="Basic and acidic residues" evidence="1">
    <location>
        <begin position="96"/>
        <end position="111"/>
    </location>
</feature>
<evidence type="ECO:0000256" key="1">
    <source>
        <dbReference type="SAM" id="MobiDB-lite"/>
    </source>
</evidence>
<gene>
    <name evidence="2" type="ORF">HLB44_35170</name>
</gene>
<feature type="region of interest" description="Disordered" evidence="1">
    <location>
        <begin position="96"/>
        <end position="115"/>
    </location>
</feature>
<sequence length="159" mass="17076">MNRTAFFALLSKRLLPILRAEAFRGSSPTLRRVDGVVVHVFNVQSSAGGACCYLNLGAHLAFLPTAGPTDHRGPMRLPGADRTKSRGAVQRLGLWDDGHGGRSNCRPDDRAMGTPGTALLRTTRLLSRGIRAPAQRRRREQLASGAPAHARAHRVAAGP</sequence>
<dbReference type="EMBL" id="JABRWJ010000020">
    <property type="protein sequence ID" value="NRF72239.1"/>
    <property type="molecule type" value="Genomic_DNA"/>
</dbReference>
<evidence type="ECO:0000313" key="2">
    <source>
        <dbReference type="EMBL" id="NRF72239.1"/>
    </source>
</evidence>
<name>A0ABX2EUM5_9BURK</name>
<protein>
    <submittedName>
        <fullName evidence="2">DUF4304 domain-containing protein</fullName>
    </submittedName>
</protein>
<comment type="caution">
    <text evidence="2">The sequence shown here is derived from an EMBL/GenBank/DDBJ whole genome shotgun (WGS) entry which is preliminary data.</text>
</comment>
<organism evidence="2 3">
    <name type="scientific">Pseudaquabacterium terrae</name>
    <dbReference type="NCBI Taxonomy" id="2732868"/>
    <lineage>
        <taxon>Bacteria</taxon>
        <taxon>Pseudomonadati</taxon>
        <taxon>Pseudomonadota</taxon>
        <taxon>Betaproteobacteria</taxon>
        <taxon>Burkholderiales</taxon>
        <taxon>Sphaerotilaceae</taxon>
        <taxon>Pseudaquabacterium</taxon>
    </lineage>
</organism>
<reference evidence="2 3" key="1">
    <citation type="submission" date="2020-05" db="EMBL/GenBank/DDBJ databases">
        <title>Aquincola sp. isolate from soil.</title>
        <authorList>
            <person name="Han J."/>
            <person name="Kim D.-U."/>
        </authorList>
    </citation>
    <scope>NUCLEOTIDE SEQUENCE [LARGE SCALE GENOMIC DNA]</scope>
    <source>
        <strain evidence="2 3">S2</strain>
    </source>
</reference>
<accession>A0ABX2EUM5</accession>
<dbReference type="InterPro" id="IPR025412">
    <property type="entry name" value="DUF4304"/>
</dbReference>
<feature type="region of interest" description="Disordered" evidence="1">
    <location>
        <begin position="132"/>
        <end position="159"/>
    </location>
</feature>
<feature type="compositionally biased region" description="Basic residues" evidence="1">
    <location>
        <begin position="150"/>
        <end position="159"/>
    </location>
</feature>
<dbReference type="Pfam" id="PF14137">
    <property type="entry name" value="DUF4304"/>
    <property type="match status" value="1"/>
</dbReference>
<proteinExistence type="predicted"/>
<dbReference type="Proteomes" id="UP000737171">
    <property type="component" value="Unassembled WGS sequence"/>
</dbReference>